<dbReference type="EMBL" id="BONY01000021">
    <property type="protein sequence ID" value="GIH05784.1"/>
    <property type="molecule type" value="Genomic_DNA"/>
</dbReference>
<name>A0A8J3VFY3_9ACTN</name>
<accession>A0A8J3VFY3</accession>
<protein>
    <submittedName>
        <fullName evidence="2">Uncharacterized protein</fullName>
    </submittedName>
</protein>
<dbReference type="Proteomes" id="UP000612899">
    <property type="component" value="Unassembled WGS sequence"/>
</dbReference>
<keyword evidence="1" id="KW-1133">Transmembrane helix</keyword>
<comment type="caution">
    <text evidence="2">The sequence shown here is derived from an EMBL/GenBank/DDBJ whole genome shotgun (WGS) entry which is preliminary data.</text>
</comment>
<keyword evidence="1" id="KW-0812">Transmembrane</keyword>
<keyword evidence="3" id="KW-1185">Reference proteome</keyword>
<dbReference type="AlphaFoldDB" id="A0A8J3VFY3"/>
<evidence type="ECO:0000256" key="1">
    <source>
        <dbReference type="SAM" id="Phobius"/>
    </source>
</evidence>
<dbReference type="RefSeq" id="WP_203909620.1">
    <property type="nucleotide sequence ID" value="NZ_BONY01000021.1"/>
</dbReference>
<evidence type="ECO:0000313" key="2">
    <source>
        <dbReference type="EMBL" id="GIH05784.1"/>
    </source>
</evidence>
<evidence type="ECO:0000313" key="3">
    <source>
        <dbReference type="Proteomes" id="UP000612899"/>
    </source>
</evidence>
<feature type="transmembrane region" description="Helical" evidence="1">
    <location>
        <begin position="12"/>
        <end position="34"/>
    </location>
</feature>
<gene>
    <name evidence="2" type="ORF">Rhe02_38510</name>
</gene>
<organism evidence="2 3">
    <name type="scientific">Rhizocola hellebori</name>
    <dbReference type="NCBI Taxonomy" id="1392758"/>
    <lineage>
        <taxon>Bacteria</taxon>
        <taxon>Bacillati</taxon>
        <taxon>Actinomycetota</taxon>
        <taxon>Actinomycetes</taxon>
        <taxon>Micromonosporales</taxon>
        <taxon>Micromonosporaceae</taxon>
        <taxon>Rhizocola</taxon>
    </lineage>
</organism>
<proteinExistence type="predicted"/>
<keyword evidence="1" id="KW-0472">Membrane</keyword>
<reference evidence="2" key="1">
    <citation type="submission" date="2021-01" db="EMBL/GenBank/DDBJ databases">
        <title>Whole genome shotgun sequence of Rhizocola hellebori NBRC 109834.</title>
        <authorList>
            <person name="Komaki H."/>
            <person name="Tamura T."/>
        </authorList>
    </citation>
    <scope>NUCLEOTIDE SEQUENCE</scope>
    <source>
        <strain evidence="2">NBRC 109834</strain>
    </source>
</reference>
<sequence length="266" mass="29778">MNAVFLEFLHGLMQAAAIWLALLAVAVIALSVMVRRPAKRERLPEEQRVRGALLKRARLTAQYEELNRFADEVSVAAQRAAATADRRRAEWLAAQGRVQIAWEAYTACDDQARRLTAAAAIPAPRTPSTPAEYAERERFLHRAAMAACSHRQLSPLDLSDALAHRNGWDPRRHPVEQEMVLRRVARDGLLETYHAAAQQESAAWQVANTATVAARSLREEAYLAADRARQAKRVARPGRPANRTDTRPQWSVQSTVGMRLIARPTR</sequence>